<evidence type="ECO:0000313" key="9">
    <source>
        <dbReference type="EMBL" id="SSX06808.1"/>
    </source>
</evidence>
<keyword evidence="3" id="KW-0378">Hydrolase</keyword>
<organism evidence="10">
    <name type="scientific">Culicoides sonorensis</name>
    <name type="common">Biting midge</name>
    <dbReference type="NCBI Taxonomy" id="179676"/>
    <lineage>
        <taxon>Eukaryota</taxon>
        <taxon>Metazoa</taxon>
        <taxon>Ecdysozoa</taxon>
        <taxon>Arthropoda</taxon>
        <taxon>Hexapoda</taxon>
        <taxon>Insecta</taxon>
        <taxon>Pterygota</taxon>
        <taxon>Neoptera</taxon>
        <taxon>Endopterygota</taxon>
        <taxon>Diptera</taxon>
        <taxon>Nematocera</taxon>
        <taxon>Chironomoidea</taxon>
        <taxon>Ceratopogonidae</taxon>
        <taxon>Ceratopogoninae</taxon>
        <taxon>Culicoides</taxon>
        <taxon>Monoculicoides</taxon>
    </lineage>
</organism>
<dbReference type="InterPro" id="IPR018114">
    <property type="entry name" value="TRYPSIN_HIS"/>
</dbReference>
<keyword evidence="7" id="KW-0732">Signal</keyword>
<dbReference type="InterPro" id="IPR001254">
    <property type="entry name" value="Trypsin_dom"/>
</dbReference>
<dbReference type="CDD" id="cd00190">
    <property type="entry name" value="Tryp_SPc"/>
    <property type="match status" value="1"/>
</dbReference>
<evidence type="ECO:0000313" key="10">
    <source>
        <dbReference type="EMBL" id="SSX27153.1"/>
    </source>
</evidence>
<keyword evidence="4" id="KW-0720">Serine protease</keyword>
<evidence type="ECO:0000256" key="3">
    <source>
        <dbReference type="ARBA" id="ARBA00022801"/>
    </source>
</evidence>
<evidence type="ECO:0000256" key="4">
    <source>
        <dbReference type="ARBA" id="ARBA00022825"/>
    </source>
</evidence>
<name>A0A336MEC4_CULSO</name>
<evidence type="ECO:0000256" key="7">
    <source>
        <dbReference type="SAM" id="SignalP"/>
    </source>
</evidence>
<dbReference type="PANTHER" id="PTHR24276">
    <property type="entry name" value="POLYSERASE-RELATED"/>
    <property type="match status" value="1"/>
</dbReference>
<evidence type="ECO:0000256" key="5">
    <source>
        <dbReference type="ARBA" id="ARBA00023157"/>
    </source>
</evidence>
<evidence type="ECO:0000256" key="1">
    <source>
        <dbReference type="ARBA" id="ARBA00004239"/>
    </source>
</evidence>
<keyword evidence="5" id="KW-1015">Disulfide bond</keyword>
<dbReference type="FunFam" id="2.40.10.10:FF:000036">
    <property type="entry name" value="Trypsin beta"/>
    <property type="match status" value="1"/>
</dbReference>
<keyword evidence="2" id="KW-0645">Protease</keyword>
<dbReference type="PROSITE" id="PS50240">
    <property type="entry name" value="TRYPSIN_DOM"/>
    <property type="match status" value="1"/>
</dbReference>
<dbReference type="GO" id="GO:0004252">
    <property type="term" value="F:serine-type endopeptidase activity"/>
    <property type="evidence" value="ECO:0007669"/>
    <property type="project" value="InterPro"/>
</dbReference>
<dbReference type="InterPro" id="IPR043504">
    <property type="entry name" value="Peptidase_S1_PA_chymotrypsin"/>
</dbReference>
<evidence type="ECO:0000256" key="6">
    <source>
        <dbReference type="ARBA" id="ARBA00024195"/>
    </source>
</evidence>
<accession>A0A336MEC4</accession>
<gene>
    <name evidence="10" type="primary">CSON014216</name>
</gene>
<dbReference type="InterPro" id="IPR050430">
    <property type="entry name" value="Peptidase_S1"/>
</dbReference>
<dbReference type="InterPro" id="IPR001314">
    <property type="entry name" value="Peptidase_S1A"/>
</dbReference>
<dbReference type="Pfam" id="PF00089">
    <property type="entry name" value="Trypsin"/>
    <property type="match status" value="1"/>
</dbReference>
<reference evidence="10" key="2">
    <citation type="submission" date="2018-07" db="EMBL/GenBank/DDBJ databases">
        <authorList>
            <person name="Quirk P.G."/>
            <person name="Krulwich T.A."/>
        </authorList>
    </citation>
    <scope>NUCLEOTIDE SEQUENCE</scope>
</reference>
<dbReference type="FunFam" id="2.40.10.10:FF:000068">
    <property type="entry name" value="transmembrane protease serine 2"/>
    <property type="match status" value="1"/>
</dbReference>
<comment type="subcellular location">
    <subcellularLocation>
        <location evidence="1">Secreted</location>
        <location evidence="1">Extracellular space</location>
    </subcellularLocation>
</comment>
<proteinExistence type="inferred from homology"/>
<dbReference type="InterPro" id="IPR009003">
    <property type="entry name" value="Peptidase_S1_PA"/>
</dbReference>
<feature type="domain" description="Peptidase S1" evidence="8">
    <location>
        <begin position="28"/>
        <end position="252"/>
    </location>
</feature>
<dbReference type="PRINTS" id="PR00722">
    <property type="entry name" value="CHYMOTRYPSIN"/>
</dbReference>
<dbReference type="AlphaFoldDB" id="A0A336MEC4"/>
<dbReference type="OMA" id="WIIRNAI"/>
<dbReference type="PROSITE" id="PS51257">
    <property type="entry name" value="PROKAR_LIPOPROTEIN"/>
    <property type="match status" value="1"/>
</dbReference>
<dbReference type="GO" id="GO:0005576">
    <property type="term" value="C:extracellular region"/>
    <property type="evidence" value="ECO:0007669"/>
    <property type="project" value="UniProtKB-SubCell"/>
</dbReference>
<dbReference type="Gene3D" id="2.40.10.10">
    <property type="entry name" value="Trypsin-like serine proteases"/>
    <property type="match status" value="1"/>
</dbReference>
<dbReference type="PROSITE" id="PS00134">
    <property type="entry name" value="TRYPSIN_HIS"/>
    <property type="match status" value="1"/>
</dbReference>
<dbReference type="EMBL" id="UFQT01000776">
    <property type="protein sequence ID" value="SSX27153.1"/>
    <property type="molecule type" value="Genomic_DNA"/>
</dbReference>
<evidence type="ECO:0000259" key="8">
    <source>
        <dbReference type="PROSITE" id="PS50240"/>
    </source>
</evidence>
<protein>
    <submittedName>
        <fullName evidence="10">CSON014216 protein</fullName>
    </submittedName>
</protein>
<sequence length="252" mass="27256">MSKILNLIVICAIIGCVSAKSIDWETRIVGGNETTIQNHPYQASILAPGYIHVCSGAIYSSRYIITAGHCIYRAIPYEVRVSVGSTAYASGQIYTVDRIIWHASFRPDPLFYDIGLVRTSYNMLFSDTVKPIALNSELFSGPTNATTTGWGSYSSGSGPSMNLRMLNVTTITNEDCRNAHTAGGMGNVIIENVICANTTTSQGMCNGDAGGPMVKDDKLIGLVSWGVPCARGYPDVYVRISSHVDWIIRNAI</sequence>
<comment type="similarity">
    <text evidence="6">Belongs to the peptidase S1 family. CLIP subfamily.</text>
</comment>
<reference evidence="9" key="1">
    <citation type="submission" date="2018-04" db="EMBL/GenBank/DDBJ databases">
        <authorList>
            <person name="Go L.Y."/>
            <person name="Mitchell J.A."/>
        </authorList>
    </citation>
    <scope>NUCLEOTIDE SEQUENCE</scope>
    <source>
        <tissue evidence="9">Whole organism</tissue>
    </source>
</reference>
<dbReference type="EMBL" id="UFQS01000776">
    <property type="protein sequence ID" value="SSX06808.1"/>
    <property type="molecule type" value="Genomic_DNA"/>
</dbReference>
<dbReference type="VEuPathDB" id="VectorBase:CSON014216"/>
<dbReference type="SUPFAM" id="SSF50494">
    <property type="entry name" value="Trypsin-like serine proteases"/>
    <property type="match status" value="1"/>
</dbReference>
<dbReference type="SMART" id="SM00020">
    <property type="entry name" value="Tryp_SPc"/>
    <property type="match status" value="1"/>
</dbReference>
<evidence type="ECO:0000256" key="2">
    <source>
        <dbReference type="ARBA" id="ARBA00022670"/>
    </source>
</evidence>
<feature type="chain" id="PRO_5033343192" evidence="7">
    <location>
        <begin position="20"/>
        <end position="252"/>
    </location>
</feature>
<dbReference type="GO" id="GO:0006508">
    <property type="term" value="P:proteolysis"/>
    <property type="evidence" value="ECO:0007669"/>
    <property type="project" value="UniProtKB-KW"/>
</dbReference>
<dbReference type="PANTHER" id="PTHR24276:SF91">
    <property type="entry name" value="AT26814P-RELATED"/>
    <property type="match status" value="1"/>
</dbReference>
<feature type="signal peptide" evidence="7">
    <location>
        <begin position="1"/>
        <end position="19"/>
    </location>
</feature>